<evidence type="ECO:0000313" key="5">
    <source>
        <dbReference type="Proteomes" id="UP001470230"/>
    </source>
</evidence>
<dbReference type="Gene3D" id="3.10.110.10">
    <property type="entry name" value="Ubiquitin Conjugating Enzyme"/>
    <property type="match status" value="1"/>
</dbReference>
<dbReference type="InterPro" id="IPR036465">
    <property type="entry name" value="vWFA_dom_sf"/>
</dbReference>
<dbReference type="PANTHER" id="PTHR24067">
    <property type="entry name" value="UBIQUITIN-CONJUGATING ENZYME E2"/>
    <property type="match status" value="1"/>
</dbReference>
<dbReference type="CDD" id="cd00195">
    <property type="entry name" value="UBCc_UEV"/>
    <property type="match status" value="1"/>
</dbReference>
<organism evidence="4 5">
    <name type="scientific">Tritrichomonas musculus</name>
    <dbReference type="NCBI Taxonomy" id="1915356"/>
    <lineage>
        <taxon>Eukaryota</taxon>
        <taxon>Metamonada</taxon>
        <taxon>Parabasalia</taxon>
        <taxon>Tritrichomonadida</taxon>
        <taxon>Tritrichomonadidae</taxon>
        <taxon>Tritrichomonas</taxon>
    </lineage>
</organism>
<keyword evidence="5" id="KW-1185">Reference proteome</keyword>
<comment type="caution">
    <text evidence="4">The sequence shown here is derived from an EMBL/GenBank/DDBJ whole genome shotgun (WGS) entry which is preliminary data.</text>
</comment>
<evidence type="ECO:0000313" key="3">
    <source>
        <dbReference type="EMBL" id="KAK8835273.1"/>
    </source>
</evidence>
<dbReference type="EMBL" id="JAPFFF010000039">
    <property type="protein sequence ID" value="KAK8842243.1"/>
    <property type="molecule type" value="Genomic_DNA"/>
</dbReference>
<evidence type="ECO:0000256" key="1">
    <source>
        <dbReference type="SAM" id="MobiDB-lite"/>
    </source>
</evidence>
<accession>A0ABR2H7P2</accession>
<dbReference type="SUPFAM" id="SSF54495">
    <property type="entry name" value="UBC-like"/>
    <property type="match status" value="1"/>
</dbReference>
<dbReference type="Gene3D" id="3.40.50.410">
    <property type="entry name" value="von Willebrand factor, type A domain"/>
    <property type="match status" value="1"/>
</dbReference>
<dbReference type="PROSITE" id="PS50127">
    <property type="entry name" value="UBC_2"/>
    <property type="match status" value="1"/>
</dbReference>
<name>A0ABR2H7P2_9EUKA</name>
<evidence type="ECO:0000313" key="4">
    <source>
        <dbReference type="EMBL" id="KAK8842243.1"/>
    </source>
</evidence>
<dbReference type="InterPro" id="IPR000608">
    <property type="entry name" value="UBC"/>
</dbReference>
<sequence>MSSSKIKVVYAVTETPNKTYIKMVPRNYTCEEFLKLISNSEKKYISLFIEESEIAHDDQLLDFYDTNPNTVFFASCTPDPPSKDFIHQTVNSKLTKSNKFSKSMYMPHISPVNPSQPPPIKNLGEGKVVKPSSKAKPPTPPTATPSPAKIPDLPEAVPSAAAKKDLSSSYYFCFTGGTKDMLLNGIPIELKDLSMTPNQCNDYLRSILQSSKVDIQNKQLLIYLPGGIPFKAGTLADIFSNKNLFNKKTKKFIYGILTRPLSDTILNGECKECCDVSNEERKILLSPLVDSTTRGLTDVACLLGYLSHDGANSNLLLRACASVIHFPPLLTSINRIIDGNQVTGREIVAVCSTFYTYFRSIVPASCKDNQVFEYLLRLCNLISNYSDPPQRLPLMTINLDPRAHPTKFLTKLNLGPVVYFWKIESAESAVSSDIKIKDKDIENAYNYSTFTPIDPLSIRVVIGCSIIKGKDHEFLYLSQSPIIDTDNQIIVEIIDPLTGKIQSKDIDKFAKEQGNTSSNQISNVDQIKQIIMVNFDQSKFMKHDLSGIFMSSQSYREDRYSMACQYLTTFSNRIYGYHYPCIIGLMSFSDSSKVKIPLSPPISNFSDIGLKQGLQTSTPHLWDSIYASYSEIIKFKKENRGFGIYKNATSRIFVISCGDDISSETSVVELTKELIKNKIILDSIIISSKESCKMLCAVSHATGGFSFRPKNILDGLSIIDKGAFLNYDERKPRLDPLIPGDRSTTPNRIKPEQITSEFLQNAAKSAFFDREIVNKELTQAASKQHIATPSHVCAANRDSVVPSFRQRRIMNELSIAERVSDPDMKIFTFQSNLDRWIVLLKGPEGTLYAGKWWYLYVTFPELYPAVPPIFRFISVPFHLNVSSEGRICLNVIYEGYKTSKRVISVIQEIKELFSKPNLESAVQVYAYDLYLNDRDNYNAIALASTEEYGKNDYNEYLDGSFICNTVPDDSTWCFIDDLRE</sequence>
<feature type="region of interest" description="Disordered" evidence="1">
    <location>
        <begin position="106"/>
        <end position="154"/>
    </location>
</feature>
<proteinExistence type="predicted"/>
<feature type="domain" description="UBC core" evidence="2">
    <location>
        <begin position="804"/>
        <end position="950"/>
    </location>
</feature>
<evidence type="ECO:0000259" key="2">
    <source>
        <dbReference type="PROSITE" id="PS50127"/>
    </source>
</evidence>
<dbReference type="SMART" id="SM00212">
    <property type="entry name" value="UBCc"/>
    <property type="match status" value="1"/>
</dbReference>
<gene>
    <name evidence="3" type="ORF">M9Y10_016226</name>
    <name evidence="4" type="ORF">M9Y10_026476</name>
</gene>
<dbReference type="EMBL" id="JAPFFF010000197">
    <property type="protein sequence ID" value="KAK8835273.1"/>
    <property type="molecule type" value="Genomic_DNA"/>
</dbReference>
<dbReference type="Pfam" id="PF00179">
    <property type="entry name" value="UQ_con"/>
    <property type="match status" value="1"/>
</dbReference>
<dbReference type="Proteomes" id="UP001470230">
    <property type="component" value="Unassembled WGS sequence"/>
</dbReference>
<dbReference type="InterPro" id="IPR016135">
    <property type="entry name" value="UBQ-conjugating_enzyme/RWD"/>
</dbReference>
<protein>
    <recommendedName>
        <fullName evidence="2">UBC core domain-containing protein</fullName>
    </recommendedName>
</protein>
<reference evidence="4 5" key="1">
    <citation type="submission" date="2024-04" db="EMBL/GenBank/DDBJ databases">
        <title>Tritrichomonas musculus Genome.</title>
        <authorList>
            <person name="Alves-Ferreira E."/>
            <person name="Grigg M."/>
            <person name="Lorenzi H."/>
            <person name="Galac M."/>
        </authorList>
    </citation>
    <scope>NUCLEOTIDE SEQUENCE [LARGE SCALE GENOMIC DNA]</scope>
    <source>
        <strain evidence="4 5">EAF2021</strain>
    </source>
</reference>
<dbReference type="InterPro" id="IPR050113">
    <property type="entry name" value="Ub_conjugating_enzyme"/>
</dbReference>
<dbReference type="SUPFAM" id="SSF53300">
    <property type="entry name" value="vWA-like"/>
    <property type="match status" value="1"/>
</dbReference>